<comment type="caution">
    <text evidence="4">The sequence shown here is derived from an EMBL/GenBank/DDBJ whole genome shotgun (WGS) entry which is preliminary data.</text>
</comment>
<feature type="domain" description="Methyltransferase FkbM" evidence="2">
    <location>
        <begin position="29"/>
        <end position="187"/>
    </location>
</feature>
<proteinExistence type="predicted"/>
<keyword evidence="1" id="KW-0175">Coiled coil</keyword>
<organism evidence="4 5">
    <name type="scientific">Sphingomonas limnosediminicola</name>
    <dbReference type="NCBI Taxonomy" id="940133"/>
    <lineage>
        <taxon>Bacteria</taxon>
        <taxon>Pseudomonadati</taxon>
        <taxon>Pseudomonadota</taxon>
        <taxon>Alphaproteobacteria</taxon>
        <taxon>Sphingomonadales</taxon>
        <taxon>Sphingomonadaceae</taxon>
        <taxon>Sphingomonas</taxon>
    </lineage>
</organism>
<feature type="coiled-coil region" evidence="1">
    <location>
        <begin position="675"/>
        <end position="702"/>
    </location>
</feature>
<dbReference type="RefSeq" id="WP_344698947.1">
    <property type="nucleotide sequence ID" value="NZ_BAABBM010000001.1"/>
</dbReference>
<keyword evidence="5" id="KW-1185">Reference proteome</keyword>
<sequence length="755" mass="84584">MTFVSYAQNFEDVILWRALQDVEGGRYLDIGAQEPELDSVSLAFYRLGWRGIHVEPTPTYATLLRSARPDETVIEAAVTDAPGPITLYELGGLSSGCKDVAEHHRRNGHEPRSMLVPTVRLDHLLDLSDGDVHWMKIDVEGMEADVLRSWGESPKRPWVLVIESTFPMSRETTEQQWIDQVQERGYEEAFFDGLSRYFVHESHRELAERLGQPANIFDDFQITSRHFAARLTQDEAEEQKKLSEARVAALSLDILQLRESLRAHQSELEGERSRNAQELKAAKDDAAEVRLRLREAETELAVERAKVGQLEDRERQSAAEVQKLREGHRSEREARAEINAELNKISTLVGAQDSGVQFSRTDQWLQPGIAYAAVTVRLESLRQELQTAREFAIDQFVAGQESRSIEIGFLSDRLSTLQFEVAEERHRVRSLSSELGSERAQLGGRIASLEDEIAAARSRLAQEEDQSGKERARLQEIIDEYASSLAAVREEACRLDLQLAEARASLTTIFGSKRGRLARRLGLLPAQLVSESGALPKRLEVSLAARPLPSEQSSSETAQERGMDLPVNEQRHVSTLLALNGSAFVDALYRVFLKRSPDRAGRDHYVARLQAGFSKEDVLVAVATSPEARAAGASIDGFSELSRAHDRERRWSFIGGAKPIKRRLNRLEYSIGEAHNSLADRLDRMESSLEQIQAKLENSLRMGPARDAGVYVQGVPVSIKRGIPMRPTNGAAEFIEQLRDSVQSSMEAQTLRNGR</sequence>
<name>A0ABP7LAR0_9SPHN</name>
<dbReference type="EMBL" id="BAABBM010000001">
    <property type="protein sequence ID" value="GAA3896107.1"/>
    <property type="molecule type" value="Genomic_DNA"/>
</dbReference>
<evidence type="ECO:0000313" key="5">
    <source>
        <dbReference type="Proteomes" id="UP001500827"/>
    </source>
</evidence>
<reference evidence="5" key="1">
    <citation type="journal article" date="2019" name="Int. J. Syst. Evol. Microbiol.">
        <title>The Global Catalogue of Microorganisms (GCM) 10K type strain sequencing project: providing services to taxonomists for standard genome sequencing and annotation.</title>
        <authorList>
            <consortium name="The Broad Institute Genomics Platform"/>
            <consortium name="The Broad Institute Genome Sequencing Center for Infectious Disease"/>
            <person name="Wu L."/>
            <person name="Ma J."/>
        </authorList>
    </citation>
    <scope>NUCLEOTIDE SEQUENCE [LARGE SCALE GENOMIC DNA]</scope>
    <source>
        <strain evidence="5">JCM 17543</strain>
    </source>
</reference>
<dbReference type="InterPro" id="IPR006342">
    <property type="entry name" value="FkbM_mtfrase"/>
</dbReference>
<gene>
    <name evidence="4" type="ORF">GCM10022276_13890</name>
</gene>
<accession>A0ABP7LAR0</accession>
<dbReference type="NCBIfam" id="TIGR01444">
    <property type="entry name" value="fkbM_fam"/>
    <property type="match status" value="1"/>
</dbReference>
<dbReference type="InterPro" id="IPR052514">
    <property type="entry name" value="SAM-dependent_MTase"/>
</dbReference>
<dbReference type="Gene3D" id="3.40.50.150">
    <property type="entry name" value="Vaccinia Virus protein VP39"/>
    <property type="match status" value="1"/>
</dbReference>
<evidence type="ECO:0008006" key="6">
    <source>
        <dbReference type="Google" id="ProtNLM"/>
    </source>
</evidence>
<dbReference type="PANTHER" id="PTHR34203:SF13">
    <property type="entry name" value="EXPRESSED PROTEIN"/>
    <property type="match status" value="1"/>
</dbReference>
<evidence type="ECO:0000259" key="3">
    <source>
        <dbReference type="Pfam" id="PF13946"/>
    </source>
</evidence>
<dbReference type="Proteomes" id="UP001500827">
    <property type="component" value="Unassembled WGS sequence"/>
</dbReference>
<dbReference type="Pfam" id="PF13946">
    <property type="entry name" value="DUF4214"/>
    <property type="match status" value="1"/>
</dbReference>
<dbReference type="InterPro" id="IPR025282">
    <property type="entry name" value="DUF4214"/>
</dbReference>
<dbReference type="Pfam" id="PF05050">
    <property type="entry name" value="Methyltransf_21"/>
    <property type="match status" value="1"/>
</dbReference>
<evidence type="ECO:0000256" key="1">
    <source>
        <dbReference type="SAM" id="Coils"/>
    </source>
</evidence>
<feature type="coiled-coil region" evidence="1">
    <location>
        <begin position="439"/>
        <end position="491"/>
    </location>
</feature>
<evidence type="ECO:0000313" key="4">
    <source>
        <dbReference type="EMBL" id="GAA3896107.1"/>
    </source>
</evidence>
<feature type="domain" description="DUF4214" evidence="3">
    <location>
        <begin position="581"/>
        <end position="629"/>
    </location>
</feature>
<protein>
    <recommendedName>
        <fullName evidence="6">FkbM family methyltransferase</fullName>
    </recommendedName>
</protein>
<dbReference type="PANTHER" id="PTHR34203">
    <property type="entry name" value="METHYLTRANSFERASE, FKBM FAMILY PROTEIN"/>
    <property type="match status" value="1"/>
</dbReference>
<dbReference type="InterPro" id="IPR029063">
    <property type="entry name" value="SAM-dependent_MTases_sf"/>
</dbReference>
<dbReference type="SUPFAM" id="SSF53335">
    <property type="entry name" value="S-adenosyl-L-methionine-dependent methyltransferases"/>
    <property type="match status" value="1"/>
</dbReference>
<feature type="coiled-coil region" evidence="1">
    <location>
        <begin position="233"/>
        <end position="313"/>
    </location>
</feature>
<evidence type="ECO:0000259" key="2">
    <source>
        <dbReference type="Pfam" id="PF05050"/>
    </source>
</evidence>